<sequence>MPRHQFVFDSNFNIAPVYSPTCNAKKSNTDLTLRIDTHFDYWADISPGLSIWDAKGSRDPDSSSKPLQATHQLLWTKRLPNGARGMLSKISVRMDLTLETIRRHYVGEVSPMTDVLERYSDFFELFVDFAQYVDFWLLNDLADDQYQVRFFLPFDGFQRNATPANVNEYIQLKHATVEFLSARNARIAEQVFA</sequence>
<dbReference type="InterPro" id="IPR054263">
    <property type="entry name" value="DUF6994"/>
</dbReference>
<dbReference type="Proteomes" id="UP000253083">
    <property type="component" value="Unassembled WGS sequence"/>
</dbReference>
<comment type="caution">
    <text evidence="1">The sequence shown here is derived from an EMBL/GenBank/DDBJ whole genome shotgun (WGS) entry which is preliminary data.</text>
</comment>
<dbReference type="EMBL" id="QNRT01000001">
    <property type="protein sequence ID" value="RBP52974.1"/>
    <property type="molecule type" value="Genomic_DNA"/>
</dbReference>
<protein>
    <submittedName>
        <fullName evidence="1">Uncharacterized protein</fullName>
    </submittedName>
</protein>
<keyword evidence="2" id="KW-1185">Reference proteome</keyword>
<evidence type="ECO:0000313" key="1">
    <source>
        <dbReference type="EMBL" id="RBP52974.1"/>
    </source>
</evidence>
<dbReference type="RefSeq" id="WP_211316810.1">
    <property type="nucleotide sequence ID" value="NZ_QNRT01000001.1"/>
</dbReference>
<reference evidence="1 2" key="1">
    <citation type="submission" date="2018-06" db="EMBL/GenBank/DDBJ databases">
        <title>Genomic Encyclopedia of Type Strains, Phase IV (KMG-IV): sequencing the most valuable type-strain genomes for metagenomic binning, comparative biology and taxonomic classification.</title>
        <authorList>
            <person name="Goeker M."/>
        </authorList>
    </citation>
    <scope>NUCLEOTIDE SEQUENCE [LARGE SCALE GENOMIC DNA]</scope>
    <source>
        <strain evidence="1 2">DSM 24032</strain>
    </source>
</reference>
<dbReference type="AlphaFoldDB" id="A0A395JMT2"/>
<dbReference type="Pfam" id="PF22507">
    <property type="entry name" value="DUF6994"/>
    <property type="match status" value="1"/>
</dbReference>
<evidence type="ECO:0000313" key="2">
    <source>
        <dbReference type="Proteomes" id="UP000253083"/>
    </source>
</evidence>
<accession>A0A395JMT2</accession>
<name>A0A395JMT2_9GAMM</name>
<gene>
    <name evidence="1" type="ORF">DFR28_101358</name>
</gene>
<proteinExistence type="predicted"/>
<dbReference type="InParanoid" id="A0A395JMT2"/>
<organism evidence="1 2">
    <name type="scientific">Arenicella xantha</name>
    <dbReference type="NCBI Taxonomy" id="644221"/>
    <lineage>
        <taxon>Bacteria</taxon>
        <taxon>Pseudomonadati</taxon>
        <taxon>Pseudomonadota</taxon>
        <taxon>Gammaproteobacteria</taxon>
        <taxon>Arenicellales</taxon>
        <taxon>Arenicellaceae</taxon>
        <taxon>Arenicella</taxon>
    </lineage>
</organism>